<dbReference type="AlphaFoldDB" id="A0A0K2TDL1"/>
<feature type="non-terminal residue" evidence="1">
    <location>
        <position position="59"/>
    </location>
</feature>
<sequence>MTYTIFAFATAHMKIYRHIVLKQQHILRRSYALKTNMKMHFKPDVCINNCYILRNNSCF</sequence>
<protein>
    <submittedName>
        <fullName evidence="1">Uncharacterized protein</fullName>
    </submittedName>
</protein>
<proteinExistence type="predicted"/>
<name>A0A0K2TDL1_LEPSM</name>
<evidence type="ECO:0000313" key="1">
    <source>
        <dbReference type="EMBL" id="CDW23672.1"/>
    </source>
</evidence>
<accession>A0A0K2TDL1</accession>
<organism evidence="1">
    <name type="scientific">Lepeophtheirus salmonis</name>
    <name type="common">Salmon louse</name>
    <name type="synonym">Caligus salmonis</name>
    <dbReference type="NCBI Taxonomy" id="72036"/>
    <lineage>
        <taxon>Eukaryota</taxon>
        <taxon>Metazoa</taxon>
        <taxon>Ecdysozoa</taxon>
        <taxon>Arthropoda</taxon>
        <taxon>Crustacea</taxon>
        <taxon>Multicrustacea</taxon>
        <taxon>Hexanauplia</taxon>
        <taxon>Copepoda</taxon>
        <taxon>Siphonostomatoida</taxon>
        <taxon>Caligidae</taxon>
        <taxon>Lepeophtheirus</taxon>
    </lineage>
</organism>
<reference evidence="1" key="1">
    <citation type="submission" date="2014-05" db="EMBL/GenBank/DDBJ databases">
        <authorList>
            <person name="Chronopoulou M."/>
        </authorList>
    </citation>
    <scope>NUCLEOTIDE SEQUENCE</scope>
    <source>
        <tissue evidence="1">Whole organism</tissue>
    </source>
</reference>
<dbReference type="EMBL" id="HACA01006311">
    <property type="protein sequence ID" value="CDW23672.1"/>
    <property type="molecule type" value="Transcribed_RNA"/>
</dbReference>